<dbReference type="OrthoDB" id="2269034at2759"/>
<organism evidence="1 2">
    <name type="scientific">Bondarzewia mesenterica</name>
    <dbReference type="NCBI Taxonomy" id="1095465"/>
    <lineage>
        <taxon>Eukaryota</taxon>
        <taxon>Fungi</taxon>
        <taxon>Dikarya</taxon>
        <taxon>Basidiomycota</taxon>
        <taxon>Agaricomycotina</taxon>
        <taxon>Agaricomycetes</taxon>
        <taxon>Russulales</taxon>
        <taxon>Bondarzewiaceae</taxon>
        <taxon>Bondarzewia</taxon>
    </lineage>
</organism>
<dbReference type="AlphaFoldDB" id="A0A4S4MAK3"/>
<name>A0A4S4MAK3_9AGAM</name>
<dbReference type="Gene3D" id="3.80.10.10">
    <property type="entry name" value="Ribonuclease Inhibitor"/>
    <property type="match status" value="1"/>
</dbReference>
<protein>
    <submittedName>
        <fullName evidence="1">Uncharacterized protein</fullName>
    </submittedName>
</protein>
<keyword evidence="2" id="KW-1185">Reference proteome</keyword>
<dbReference type="SUPFAM" id="SSF52047">
    <property type="entry name" value="RNI-like"/>
    <property type="match status" value="1"/>
</dbReference>
<reference evidence="1 2" key="1">
    <citation type="submission" date="2019-02" db="EMBL/GenBank/DDBJ databases">
        <title>Genome sequencing of the rare red list fungi Bondarzewia mesenterica.</title>
        <authorList>
            <person name="Buettner E."/>
            <person name="Kellner H."/>
        </authorList>
    </citation>
    <scope>NUCLEOTIDE SEQUENCE [LARGE SCALE GENOMIC DNA]</scope>
    <source>
        <strain evidence="1 2">DSM 108281</strain>
    </source>
</reference>
<gene>
    <name evidence="1" type="ORF">EW146_g44</name>
</gene>
<accession>A0A4S4MAK3</accession>
<dbReference type="EMBL" id="SGPL01000001">
    <property type="protein sequence ID" value="THH21571.1"/>
    <property type="molecule type" value="Genomic_DNA"/>
</dbReference>
<evidence type="ECO:0000313" key="2">
    <source>
        <dbReference type="Proteomes" id="UP000310158"/>
    </source>
</evidence>
<dbReference type="InterPro" id="IPR032675">
    <property type="entry name" value="LRR_dom_sf"/>
</dbReference>
<comment type="caution">
    <text evidence="1">The sequence shown here is derived from an EMBL/GenBank/DDBJ whole genome shotgun (WGS) entry which is preliminary data.</text>
</comment>
<dbReference type="Proteomes" id="UP000310158">
    <property type="component" value="Unassembled WGS sequence"/>
</dbReference>
<sequence>MKTLPIPLEILSKIFILCVYGEGRDYATVHPNEAPLLFTRVCREWRTVALSLPQLWEILDLKLDLPKDSTRFRSLVSTVQNWLANRKSLPVSVIVSIQDTRADRVEELLTVVCNHSRQWRYFNIVLHPSVVVPSALSGSADSLPLLATCIIRGNMTMNNSHVLLRALRSAPRLRSLTMEWVDSLQDWILPSPLLEYFSLDLGDLHQDPCSLHQVFPGISQCRNLATLVFSGPSDPDTHMVSLSPHVELPQLNDLELHVATQEHLEIFLRSFSLPRLEYTYTEVNVQHMGLQDISLPATLLASASYFSSSLHTLNLNFIRFSDITLVQILQNLPNLVSVGLFLMVFNTHAIDALTHRFSSEGILVSGQNTKLSDVHLCFDDFTHLLPPYEPFGATFYNRLVNMVESRWRLPINAVDTNGNDIVRLRLFDLDDSDMRFMEEEGPEAFSKFRGFLDEGLIHRDFA</sequence>
<evidence type="ECO:0000313" key="1">
    <source>
        <dbReference type="EMBL" id="THH21571.1"/>
    </source>
</evidence>
<proteinExistence type="predicted"/>